<gene>
    <name evidence="2" type="ORF">CBM2589_A90236</name>
</gene>
<feature type="transmembrane region" description="Helical" evidence="1">
    <location>
        <begin position="46"/>
        <end position="65"/>
    </location>
</feature>
<proteinExistence type="predicted"/>
<organism evidence="2">
    <name type="scientific">Cupriavidus taiwanensis</name>
    <dbReference type="NCBI Taxonomy" id="164546"/>
    <lineage>
        <taxon>Bacteria</taxon>
        <taxon>Pseudomonadati</taxon>
        <taxon>Pseudomonadota</taxon>
        <taxon>Betaproteobacteria</taxon>
        <taxon>Burkholderiales</taxon>
        <taxon>Burkholderiaceae</taxon>
        <taxon>Cupriavidus</taxon>
    </lineage>
</organism>
<dbReference type="Proteomes" id="UP000256297">
    <property type="component" value="Chromosome CBM2589_a"/>
</dbReference>
<reference evidence="2" key="1">
    <citation type="submission" date="2018-01" db="EMBL/GenBank/DDBJ databases">
        <authorList>
            <person name="Clerissi C."/>
        </authorList>
    </citation>
    <scope>NUCLEOTIDE SEQUENCE</scope>
    <source>
        <strain evidence="2">Cupriavidus taiwanensis STM 3521</strain>
    </source>
</reference>
<feature type="transmembrane region" description="Helical" evidence="1">
    <location>
        <begin position="15"/>
        <end position="34"/>
    </location>
</feature>
<dbReference type="EMBL" id="OFSP01000039">
    <property type="protein sequence ID" value="SOY68766.1"/>
    <property type="molecule type" value="Genomic_DNA"/>
</dbReference>
<dbReference type="AlphaFoldDB" id="A0A375CES4"/>
<keyword evidence="1" id="KW-0812">Transmembrane</keyword>
<dbReference type="RefSeq" id="WP_116341081.1">
    <property type="nucleotide sequence ID" value="NZ_LT976857.1"/>
</dbReference>
<comment type="caution">
    <text evidence="2">The sequence shown here is derived from an EMBL/GenBank/DDBJ whole genome shotgun (WGS) entry which is preliminary data.</text>
</comment>
<evidence type="ECO:0000256" key="1">
    <source>
        <dbReference type="SAM" id="Phobius"/>
    </source>
</evidence>
<protein>
    <submittedName>
        <fullName evidence="2">Uncharacterized protein</fullName>
    </submittedName>
</protein>
<sequence length="103" mass="11682">MLNMDGFPGLSGTQTLKILYLCFVFLYVVPRVLVRPYVEDRHYLHAAIALGALWGANYLLLRFVLPPGLAMASYGAGFVPLLILWISLAVRRAWMAEQRRQET</sequence>
<accession>A0A375CES4</accession>
<keyword evidence="1" id="KW-1133">Transmembrane helix</keyword>
<feature type="transmembrane region" description="Helical" evidence="1">
    <location>
        <begin position="71"/>
        <end position="90"/>
    </location>
</feature>
<keyword evidence="1" id="KW-0472">Membrane</keyword>
<name>A0A375CES4_9BURK</name>
<evidence type="ECO:0000313" key="2">
    <source>
        <dbReference type="EMBL" id="SOY68766.1"/>
    </source>
</evidence>